<feature type="domain" description="UvrD-like helicase C-terminal" evidence="17">
    <location>
        <begin position="534"/>
        <end position="818"/>
    </location>
</feature>
<dbReference type="EC" id="5.6.2.4" evidence="12"/>
<keyword evidence="7 15" id="KW-0067">ATP-binding</keyword>
<evidence type="ECO:0000256" key="10">
    <source>
        <dbReference type="ARBA" id="ARBA00023235"/>
    </source>
</evidence>
<dbReference type="GO" id="GO:0005524">
    <property type="term" value="F:ATP binding"/>
    <property type="evidence" value="ECO:0007669"/>
    <property type="project" value="UniProtKB-UniRule"/>
</dbReference>
<keyword evidence="6" id="KW-0269">Exonuclease</keyword>
<evidence type="ECO:0000259" key="16">
    <source>
        <dbReference type="PROSITE" id="PS51198"/>
    </source>
</evidence>
<keyword evidence="8" id="KW-0238">DNA-binding</keyword>
<feature type="binding site" evidence="15">
    <location>
        <begin position="41"/>
        <end position="48"/>
    </location>
    <ligand>
        <name>ATP</name>
        <dbReference type="ChEBI" id="CHEBI:30616"/>
    </ligand>
</feature>
<evidence type="ECO:0000256" key="13">
    <source>
        <dbReference type="ARBA" id="ARBA00034923"/>
    </source>
</evidence>
<keyword evidence="1" id="KW-0540">Nuclease</keyword>
<dbReference type="Proteomes" id="UP000482155">
    <property type="component" value="Unassembled WGS sequence"/>
</dbReference>
<evidence type="ECO:0000256" key="12">
    <source>
        <dbReference type="ARBA" id="ARBA00034808"/>
    </source>
</evidence>
<name>A0A6B3SIZ1_9BURK</name>
<keyword evidence="3" id="KW-0227">DNA damage</keyword>
<dbReference type="PROSITE" id="PS51217">
    <property type="entry name" value="UVRD_HELICASE_CTER"/>
    <property type="match status" value="1"/>
</dbReference>
<evidence type="ECO:0000259" key="17">
    <source>
        <dbReference type="PROSITE" id="PS51217"/>
    </source>
</evidence>
<reference evidence="18 19" key="1">
    <citation type="submission" date="2020-02" db="EMBL/GenBank/DDBJ databases">
        <authorList>
            <person name="Kim M.K."/>
        </authorList>
    </citation>
    <scope>NUCLEOTIDE SEQUENCE [LARGE SCALE GENOMIC DNA]</scope>
    <source>
        <strain evidence="18 19">17J57-3</strain>
    </source>
</reference>
<dbReference type="SUPFAM" id="SSF52540">
    <property type="entry name" value="P-loop containing nucleoside triphosphate hydrolases"/>
    <property type="match status" value="1"/>
</dbReference>
<protein>
    <recommendedName>
        <fullName evidence="12">DNA 3'-5' helicase</fullName>
        <ecNumber evidence="12">5.6.2.4</ecNumber>
    </recommendedName>
    <alternativeName>
        <fullName evidence="13">DNA 3'-5' helicase II</fullName>
    </alternativeName>
</protein>
<dbReference type="GO" id="GO:0003677">
    <property type="term" value="F:DNA binding"/>
    <property type="evidence" value="ECO:0007669"/>
    <property type="project" value="UniProtKB-KW"/>
</dbReference>
<dbReference type="GO" id="GO:0000725">
    <property type="term" value="P:recombinational repair"/>
    <property type="evidence" value="ECO:0007669"/>
    <property type="project" value="TreeGrafter"/>
</dbReference>
<evidence type="ECO:0000256" key="6">
    <source>
        <dbReference type="ARBA" id="ARBA00022839"/>
    </source>
</evidence>
<evidence type="ECO:0000256" key="8">
    <source>
        <dbReference type="ARBA" id="ARBA00023125"/>
    </source>
</evidence>
<dbReference type="PROSITE" id="PS51198">
    <property type="entry name" value="UVRD_HELICASE_ATP_BIND"/>
    <property type="match status" value="1"/>
</dbReference>
<keyword evidence="19" id="KW-1185">Reference proteome</keyword>
<evidence type="ECO:0000256" key="5">
    <source>
        <dbReference type="ARBA" id="ARBA00022806"/>
    </source>
</evidence>
<dbReference type="Gene3D" id="3.90.320.10">
    <property type="match status" value="1"/>
</dbReference>
<dbReference type="SUPFAM" id="SSF52980">
    <property type="entry name" value="Restriction endonuclease-like"/>
    <property type="match status" value="1"/>
</dbReference>
<evidence type="ECO:0000256" key="9">
    <source>
        <dbReference type="ARBA" id="ARBA00023204"/>
    </source>
</evidence>
<dbReference type="InterPro" id="IPR027417">
    <property type="entry name" value="P-loop_NTPase"/>
</dbReference>
<evidence type="ECO:0000256" key="1">
    <source>
        <dbReference type="ARBA" id="ARBA00022722"/>
    </source>
</evidence>
<evidence type="ECO:0000256" key="11">
    <source>
        <dbReference type="ARBA" id="ARBA00034617"/>
    </source>
</evidence>
<dbReference type="InterPro" id="IPR000212">
    <property type="entry name" value="DNA_helicase_UvrD/REP"/>
</dbReference>
<evidence type="ECO:0000256" key="2">
    <source>
        <dbReference type="ARBA" id="ARBA00022741"/>
    </source>
</evidence>
<sequence>MPQGSLGMNAPRAYEANGEAVAAARFTAIACDPLRSVVVEACAGSGKTWLLVARMLRLLLAGAAPSELLAITFTRKAAQEMRERLLELLHELALSPDDKVLSLLVERGVPAGDAPGLLPAARGLYARVLASPQSLSIDTFHSWFGRLVQIAPLSSGVPHGYALTESTGELLADAYSRFMQALNDEEHADARESLMLMFELTGDTNARKLIDAFIDKRAEWWAACQAGDDAPLRWLVERCGEDAYADARLSLWQDAALRDRVLTIARLLGAGTAVNQKRATAIEMAVTGGASLDGFQALYTEFFDDKGGSRKNNKTKALTAALEKHFGGTDAACLFDEEFESVGQALMRLRRRSAEPVVLALNASLFKVASLYLDIYQALKAEQRVFDFSDLEWQAYRLLNDPEHAAYLQSRLDARYRHILLDEFQDTNPLQWSIVRSWLQAYGGEGQPPTVFIVGDPKQSIYRFRRAEPRVFAAAAEMLRAQGADLLRTNQTRRNAGRIVEVLNICHAPNPIFAAQTTLGSAGGEVWRLPLVRAAEEMDAGSVGTDEENASAKAEFALRHPLDMPRKEQQDARRLEEGRQVARAILQARRVLQQRTGQAPSWSDVMLLVKKRANLAAYESALREAGIPFVSNKRGGLLQSLEVADLVALLNFLITPADNLALAHVLKSPIFGAGDDDLIALASAGEGAWWARLCALPELQGGRSPALERAHGLLRRWLDEAPHLPVHDLLDRILHSADVLQRYAASVKPLLRAQVIGNIEAFTELALNLDAGRYPSLPKFIEALRALQRGLDSEAPDEAAVDTSIDAVRILTIHSAKGLEAQVVILADANHSEPARDDLGILCDWPQDRDAPTHFSCFGRKDDRGAARDALFEAEDGFRMQEDWNLLYVALTRAKEMLIISGVDGGRVALEDGCVEGSWYHRLAGMTGLAEMQPDTQAIEAAEALAGTPDASFSLSVFAPPRMPLQPLQPQLSRQAAAQSAAIDEGIALHALLERLTAGSSWPIELPDAERLARWLCCPGAMAETVRRQALQILTAPALEQFFNPARFRAAHNELEVMCGGELVRFDRLVVHDDAVWVLDYKRDLLDSERSAYAAQLERYRRAARQVFPGLAVRAGLVLADGRFLEC</sequence>
<keyword evidence="9" id="KW-0234">DNA repair</keyword>
<feature type="domain" description="UvrD-like helicase ATP-binding" evidence="16">
    <location>
        <begin position="20"/>
        <end position="496"/>
    </location>
</feature>
<accession>A0A6B3SIZ1</accession>
<keyword evidence="10" id="KW-0413">Isomerase</keyword>
<dbReference type="Gene3D" id="3.40.50.300">
    <property type="entry name" value="P-loop containing nucleotide triphosphate hydrolases"/>
    <property type="match status" value="3"/>
</dbReference>
<evidence type="ECO:0000256" key="14">
    <source>
        <dbReference type="ARBA" id="ARBA00048988"/>
    </source>
</evidence>
<keyword evidence="4 15" id="KW-0378">Hydrolase</keyword>
<evidence type="ECO:0000256" key="4">
    <source>
        <dbReference type="ARBA" id="ARBA00022801"/>
    </source>
</evidence>
<dbReference type="InterPro" id="IPR014017">
    <property type="entry name" value="DNA_helicase_UvrD-like_C"/>
</dbReference>
<dbReference type="InterPro" id="IPR011335">
    <property type="entry name" value="Restrct_endonuc-II-like"/>
</dbReference>
<keyword evidence="2 15" id="KW-0547">Nucleotide-binding</keyword>
<dbReference type="GO" id="GO:0005829">
    <property type="term" value="C:cytosol"/>
    <property type="evidence" value="ECO:0007669"/>
    <property type="project" value="TreeGrafter"/>
</dbReference>
<comment type="catalytic activity">
    <reaction evidence="14">
        <text>ATP + H2O = ADP + phosphate + H(+)</text>
        <dbReference type="Rhea" id="RHEA:13065"/>
        <dbReference type="ChEBI" id="CHEBI:15377"/>
        <dbReference type="ChEBI" id="CHEBI:15378"/>
        <dbReference type="ChEBI" id="CHEBI:30616"/>
        <dbReference type="ChEBI" id="CHEBI:43474"/>
        <dbReference type="ChEBI" id="CHEBI:456216"/>
        <dbReference type="EC" id="5.6.2.4"/>
    </reaction>
</comment>
<comment type="catalytic activity">
    <reaction evidence="11">
        <text>Couples ATP hydrolysis with the unwinding of duplex DNA by translocating in the 3'-5' direction.</text>
        <dbReference type="EC" id="5.6.2.4"/>
    </reaction>
</comment>
<dbReference type="InterPro" id="IPR014016">
    <property type="entry name" value="UvrD-like_ATP-bd"/>
</dbReference>
<dbReference type="EMBL" id="JAAIVB010000013">
    <property type="protein sequence ID" value="NEX60558.1"/>
    <property type="molecule type" value="Genomic_DNA"/>
</dbReference>
<proteinExistence type="predicted"/>
<dbReference type="GO" id="GO:0043138">
    <property type="term" value="F:3'-5' DNA helicase activity"/>
    <property type="evidence" value="ECO:0007669"/>
    <property type="project" value="UniProtKB-EC"/>
</dbReference>
<evidence type="ECO:0000256" key="15">
    <source>
        <dbReference type="PROSITE-ProRule" id="PRU00560"/>
    </source>
</evidence>
<evidence type="ECO:0000313" key="19">
    <source>
        <dbReference type="Proteomes" id="UP000482155"/>
    </source>
</evidence>
<dbReference type="AlphaFoldDB" id="A0A6B3SIZ1"/>
<evidence type="ECO:0000256" key="7">
    <source>
        <dbReference type="ARBA" id="ARBA00022840"/>
    </source>
</evidence>
<dbReference type="PANTHER" id="PTHR11070:SF2">
    <property type="entry name" value="ATP-DEPENDENT DNA HELICASE SRS2"/>
    <property type="match status" value="1"/>
</dbReference>
<dbReference type="Pfam" id="PF13361">
    <property type="entry name" value="UvrD_C"/>
    <property type="match status" value="1"/>
</dbReference>
<evidence type="ECO:0000313" key="18">
    <source>
        <dbReference type="EMBL" id="NEX60558.1"/>
    </source>
</evidence>
<dbReference type="InterPro" id="IPR011604">
    <property type="entry name" value="PDDEXK-like_dom_sf"/>
</dbReference>
<comment type="caution">
    <text evidence="18">The sequence shown here is derived from an EMBL/GenBank/DDBJ whole genome shotgun (WGS) entry which is preliminary data.</text>
</comment>
<gene>
    <name evidence="18" type="ORF">G3574_05670</name>
</gene>
<dbReference type="Pfam" id="PF00580">
    <property type="entry name" value="UvrD-helicase"/>
    <property type="match status" value="1"/>
</dbReference>
<organism evidence="18 19">
    <name type="scientific">Noviherbaspirillum galbum</name>
    <dbReference type="NCBI Taxonomy" id="2709383"/>
    <lineage>
        <taxon>Bacteria</taxon>
        <taxon>Pseudomonadati</taxon>
        <taxon>Pseudomonadota</taxon>
        <taxon>Betaproteobacteria</taxon>
        <taxon>Burkholderiales</taxon>
        <taxon>Oxalobacteraceae</taxon>
        <taxon>Noviherbaspirillum</taxon>
    </lineage>
</organism>
<dbReference type="GO" id="GO:0004527">
    <property type="term" value="F:exonuclease activity"/>
    <property type="evidence" value="ECO:0007669"/>
    <property type="project" value="UniProtKB-KW"/>
</dbReference>
<dbReference type="GO" id="GO:0033202">
    <property type="term" value="C:DNA helicase complex"/>
    <property type="evidence" value="ECO:0007669"/>
    <property type="project" value="TreeGrafter"/>
</dbReference>
<dbReference type="Gene3D" id="1.10.486.10">
    <property type="entry name" value="PCRA, domain 4"/>
    <property type="match status" value="1"/>
</dbReference>
<keyword evidence="5 15" id="KW-0347">Helicase</keyword>
<dbReference type="PANTHER" id="PTHR11070">
    <property type="entry name" value="UVRD / RECB / PCRA DNA HELICASE FAMILY MEMBER"/>
    <property type="match status" value="1"/>
</dbReference>
<evidence type="ECO:0000256" key="3">
    <source>
        <dbReference type="ARBA" id="ARBA00022763"/>
    </source>
</evidence>